<protein>
    <submittedName>
        <fullName evidence="2">S1 family peptidase</fullName>
    </submittedName>
</protein>
<dbReference type="RefSeq" id="WP_081088033.1">
    <property type="nucleotide sequence ID" value="NZ_CP064001.1"/>
</dbReference>
<accession>A0ABW9KVF8</accession>
<gene>
    <name evidence="2" type="ORF">ACK3FC_11095</name>
</gene>
<sequence>MRTTSRFLLSALLNFPFALVAQAQGVQADSVEAKSYAKSAMISEQEAAKRINLQQGSQQQVAGLVEKYRDRLAGAYWEEEPELRFVVRLKGSEPVPLAKISTTFGDVPVVVKTGAPKTIEELWAIITAHQQELYKNIPGLQGMFVDERTGDIVLHVYTKSNDKSSYSDEAASLQKILQTPVRIDFLVGPMRPAAYLRGGSILQGSNGNLCTGGFMVRHRATSKVGIVTAGHCPDTMVYYNWQPYDSGGQITAILKKEGELWDAKHDLQWHSFPAVGYSALGEIYGSGTSESSGLSILFAGAPSVGGRICHRGVNTGNSCGVVSSTRYSFPPKACNGKNCDAASFAVAVGDNLACFGSDSGGPMYSGNTAYGIVTAAAYAGANPGQCGALAFMPIGKIADAGLSLY</sequence>
<evidence type="ECO:0000256" key="1">
    <source>
        <dbReference type="SAM" id="SignalP"/>
    </source>
</evidence>
<dbReference type="CDD" id="cd21112">
    <property type="entry name" value="alphaLP-like"/>
    <property type="match status" value="1"/>
</dbReference>
<name>A0ABW9KVF8_XANCT</name>
<reference evidence="2 3" key="1">
    <citation type="submission" date="2024-12" db="EMBL/GenBank/DDBJ databases">
        <authorList>
            <person name="Alaofin S."/>
            <person name="Velasco D."/>
            <person name="Li D."/>
            <person name="Baldwin T."/>
            <person name="Liu Z."/>
            <person name="Schachterle J.K."/>
        </authorList>
    </citation>
    <scope>NUCLEOTIDE SEQUENCE [LARGE SCALE GENOMIC DNA]</scope>
    <source>
        <strain evidence="2 3">B1</strain>
    </source>
</reference>
<dbReference type="Proteomes" id="UP001635788">
    <property type="component" value="Unassembled WGS sequence"/>
</dbReference>
<dbReference type="SUPFAM" id="SSF50494">
    <property type="entry name" value="Trypsin-like serine proteases"/>
    <property type="match status" value="1"/>
</dbReference>
<dbReference type="Gene3D" id="2.40.10.10">
    <property type="entry name" value="Trypsin-like serine proteases"/>
    <property type="match status" value="2"/>
</dbReference>
<feature type="signal peptide" evidence="1">
    <location>
        <begin position="1"/>
        <end position="23"/>
    </location>
</feature>
<organism evidence="2 3">
    <name type="scientific">Xanthomonas translucens pv. translucens</name>
    <dbReference type="NCBI Taxonomy" id="134875"/>
    <lineage>
        <taxon>Bacteria</taxon>
        <taxon>Pseudomonadati</taxon>
        <taxon>Pseudomonadota</taxon>
        <taxon>Gammaproteobacteria</taxon>
        <taxon>Lysobacterales</taxon>
        <taxon>Lysobacteraceae</taxon>
        <taxon>Xanthomonas</taxon>
        <taxon>Xanthomonas translucens group</taxon>
    </lineage>
</organism>
<dbReference type="InterPro" id="IPR043504">
    <property type="entry name" value="Peptidase_S1_PA_chymotrypsin"/>
</dbReference>
<keyword evidence="1" id="KW-0732">Signal</keyword>
<feature type="chain" id="PRO_5047228996" evidence="1">
    <location>
        <begin position="24"/>
        <end position="405"/>
    </location>
</feature>
<dbReference type="EMBL" id="JBKAMQ010000002">
    <property type="protein sequence ID" value="MFN6507746.1"/>
    <property type="molecule type" value="Genomic_DNA"/>
</dbReference>
<dbReference type="InterPro" id="IPR009003">
    <property type="entry name" value="Peptidase_S1_PA"/>
</dbReference>
<proteinExistence type="predicted"/>
<keyword evidence="3" id="KW-1185">Reference proteome</keyword>
<evidence type="ECO:0000313" key="2">
    <source>
        <dbReference type="EMBL" id="MFN6507746.1"/>
    </source>
</evidence>
<comment type="caution">
    <text evidence="2">The sequence shown here is derived from an EMBL/GenBank/DDBJ whole genome shotgun (WGS) entry which is preliminary data.</text>
</comment>
<evidence type="ECO:0000313" key="3">
    <source>
        <dbReference type="Proteomes" id="UP001635788"/>
    </source>
</evidence>